<keyword evidence="13" id="KW-0460">Magnesium</keyword>
<dbReference type="RefSeq" id="WP_081533781.1">
    <property type="nucleotide sequence ID" value="NZ_JAQTKX010000001.1"/>
</dbReference>
<dbReference type="SUPFAM" id="SSF51246">
    <property type="entry name" value="Rudiment single hybrid motif"/>
    <property type="match status" value="1"/>
</dbReference>
<evidence type="ECO:0000259" key="22">
    <source>
        <dbReference type="PROSITE" id="PS50979"/>
    </source>
</evidence>
<dbReference type="InterPro" id="IPR005481">
    <property type="entry name" value="BC-like_N"/>
</dbReference>
<keyword evidence="16" id="KW-0464">Manganese</keyword>
<comment type="cofactor">
    <cofactor evidence="2">
        <name>Mg(2+)</name>
        <dbReference type="ChEBI" id="CHEBI:18420"/>
    </cofactor>
</comment>
<comment type="caution">
    <text evidence="23">The sequence shown here is derived from an EMBL/GenBank/DDBJ whole genome shotgun (WGS) entry which is preliminary data.</text>
</comment>
<feature type="domain" description="Biotin carboxylation" evidence="22">
    <location>
        <begin position="1"/>
        <end position="447"/>
    </location>
</feature>
<proteinExistence type="predicted"/>
<keyword evidence="7 20" id="KW-0444">Lipid biosynthesis</keyword>
<dbReference type="InterPro" id="IPR051602">
    <property type="entry name" value="ACC_Biotin_Carboxylase"/>
</dbReference>
<keyword evidence="17 20" id="KW-0092">Biotin</keyword>
<comment type="function">
    <text evidence="3 20">This protein is a component of the acetyl coenzyme A carboxylase complex; first, biotin carboxylase catalyzes the carboxylation of the carrier protein and then the transcarboxylase transfers the carboxyl group to form malonyl-CoA.</text>
</comment>
<dbReference type="PANTHER" id="PTHR48095">
    <property type="entry name" value="PYRUVATE CARBOXYLASE SUBUNIT A"/>
    <property type="match status" value="1"/>
</dbReference>
<feature type="domain" description="ATP-grasp" evidence="21">
    <location>
        <begin position="120"/>
        <end position="317"/>
    </location>
</feature>
<dbReference type="PROSITE" id="PS50979">
    <property type="entry name" value="BC"/>
    <property type="match status" value="1"/>
</dbReference>
<keyword evidence="11 20" id="KW-0276">Fatty acid metabolism</keyword>
<accession>A0A1V9RE66</accession>
<evidence type="ECO:0000313" key="24">
    <source>
        <dbReference type="Proteomes" id="UP000192575"/>
    </source>
</evidence>
<dbReference type="GO" id="GO:0004075">
    <property type="term" value="F:biotin carboxylase activity"/>
    <property type="evidence" value="ECO:0007669"/>
    <property type="project" value="UniProtKB-EC"/>
</dbReference>
<dbReference type="InterPro" id="IPR011054">
    <property type="entry name" value="Rudment_hybrid_motif"/>
</dbReference>
<dbReference type="Pfam" id="PF00289">
    <property type="entry name" value="Biotin_carb_N"/>
    <property type="match status" value="1"/>
</dbReference>
<evidence type="ECO:0000256" key="11">
    <source>
        <dbReference type="ARBA" id="ARBA00022832"/>
    </source>
</evidence>
<dbReference type="GO" id="GO:0046872">
    <property type="term" value="F:metal ion binding"/>
    <property type="evidence" value="ECO:0007669"/>
    <property type="project" value="UniProtKB-KW"/>
</dbReference>
<dbReference type="PROSITE" id="PS50975">
    <property type="entry name" value="ATP_GRASP"/>
    <property type="match status" value="1"/>
</dbReference>
<evidence type="ECO:0000256" key="3">
    <source>
        <dbReference type="ARBA" id="ARBA00003761"/>
    </source>
</evidence>
<name>A0A1V9RE66_9LACO</name>
<dbReference type="PROSITE" id="PS00866">
    <property type="entry name" value="CPSASE_1"/>
    <property type="match status" value="1"/>
</dbReference>
<dbReference type="InterPro" id="IPR004549">
    <property type="entry name" value="Acetyl_CoA_COase_biotin_COase"/>
</dbReference>
<evidence type="ECO:0000256" key="14">
    <source>
        <dbReference type="ARBA" id="ARBA00023098"/>
    </source>
</evidence>
<dbReference type="InterPro" id="IPR011764">
    <property type="entry name" value="Biotin_carboxylation_dom"/>
</dbReference>
<evidence type="ECO:0000256" key="15">
    <source>
        <dbReference type="ARBA" id="ARBA00023160"/>
    </source>
</evidence>
<dbReference type="InterPro" id="IPR013815">
    <property type="entry name" value="ATP_grasp_subdomain_1"/>
</dbReference>
<evidence type="ECO:0000259" key="21">
    <source>
        <dbReference type="PROSITE" id="PS50975"/>
    </source>
</evidence>
<dbReference type="GO" id="GO:0005524">
    <property type="term" value="F:ATP binding"/>
    <property type="evidence" value="ECO:0007669"/>
    <property type="project" value="UniProtKB-UniRule"/>
</dbReference>
<dbReference type="Gene3D" id="3.40.50.20">
    <property type="match status" value="1"/>
</dbReference>
<comment type="pathway">
    <text evidence="4 20">Lipid metabolism; malonyl-CoA biosynthesis; malonyl-CoA from acetyl-CoA: step 1/1.</text>
</comment>
<evidence type="ECO:0000256" key="7">
    <source>
        <dbReference type="ARBA" id="ARBA00022516"/>
    </source>
</evidence>
<evidence type="ECO:0000256" key="12">
    <source>
        <dbReference type="ARBA" id="ARBA00022840"/>
    </source>
</evidence>
<dbReference type="InterPro" id="IPR005482">
    <property type="entry name" value="Biotin_COase_C"/>
</dbReference>
<dbReference type="Pfam" id="PF02785">
    <property type="entry name" value="Biotin_carb_C"/>
    <property type="match status" value="1"/>
</dbReference>
<dbReference type="PANTHER" id="PTHR48095:SF2">
    <property type="entry name" value="BIOTIN CARBOXYLASE, CHLOROPLASTIC"/>
    <property type="match status" value="1"/>
</dbReference>
<keyword evidence="15 20" id="KW-0275">Fatty acid biosynthesis</keyword>
<keyword evidence="10 19" id="KW-0547">Nucleotide-binding</keyword>
<protein>
    <recommendedName>
        <fullName evidence="6 20">Biotin carboxylase</fullName>
        <ecNumber evidence="6 20">6.3.4.14</ecNumber>
    </recommendedName>
    <alternativeName>
        <fullName evidence="20">Acetyl-coenzyme A carboxylase biotin carboxylase subunit A</fullName>
    </alternativeName>
</protein>
<sequence>MFSKVLVANRGEIAVRIIRSLKELGIKSVAIYSTVDRESLHVQLADEAVCVGTARPQDSYLNMKNILAAAIGTGAEAIHPGFGFLSENSQFVEMCEAVGITFIGPNSEIIDLMGNKANAREQMQKSGVPVIPGSEGFIETVEEAKKVANKVGYPVLLKAAAGGGGKGIRKVNDDNELTSLFEEAKREAQVSFGDKRMYLEKIMTNVKHIEVQIFRDKQGNVVYFPERDCSVQRNKQKMIEESPCLLITEDQRKELGNIAIKAANAINYVNTGTIEFLMDSQHNFYFMEMNTRIQVEHTVTEMVTGIDLVKAQVKVASGERLPFNQNDIQINGSAIECRINAEDPSKNFMPQVGKVRYLYFPVGNLGMRIDSDLYAGWEITPFYDSMIAKVISLGQDRHEAIEKVKRLLSEMLITGVKTNQSFYLDILKDKNFLDGKVTTEYLEQNFLPKWKEEHKDAAI</sequence>
<dbReference type="SUPFAM" id="SSF56059">
    <property type="entry name" value="Glutathione synthetase ATP-binding domain-like"/>
    <property type="match status" value="1"/>
</dbReference>
<dbReference type="Pfam" id="PF02786">
    <property type="entry name" value="CPSase_L_D2"/>
    <property type="match status" value="1"/>
</dbReference>
<dbReference type="InterPro" id="IPR011761">
    <property type="entry name" value="ATP-grasp"/>
</dbReference>
<evidence type="ECO:0000256" key="8">
    <source>
        <dbReference type="ARBA" id="ARBA00022598"/>
    </source>
</evidence>
<dbReference type="UniPathway" id="UPA00655">
    <property type="reaction ID" value="UER00711"/>
</dbReference>
<dbReference type="NCBIfam" id="TIGR00514">
    <property type="entry name" value="accC"/>
    <property type="match status" value="1"/>
</dbReference>
<dbReference type="NCBIfam" id="NF006367">
    <property type="entry name" value="PRK08591.1"/>
    <property type="match status" value="1"/>
</dbReference>
<dbReference type="SMART" id="SM00878">
    <property type="entry name" value="Biotin_carb_C"/>
    <property type="match status" value="1"/>
</dbReference>
<dbReference type="FunFam" id="3.40.50.20:FF:000010">
    <property type="entry name" value="Propionyl-CoA carboxylase subunit alpha"/>
    <property type="match status" value="1"/>
</dbReference>
<dbReference type="FunFam" id="3.30.1490.20:FF:000018">
    <property type="entry name" value="Biotin carboxylase"/>
    <property type="match status" value="1"/>
</dbReference>
<evidence type="ECO:0000256" key="10">
    <source>
        <dbReference type="ARBA" id="ARBA00022741"/>
    </source>
</evidence>
<dbReference type="GO" id="GO:2001295">
    <property type="term" value="P:malonyl-CoA biosynthetic process"/>
    <property type="evidence" value="ECO:0007669"/>
    <property type="project" value="UniProtKB-UniPathway"/>
</dbReference>
<organism evidence="23 24">
    <name type="scientific">Ligilactobacillus salivarius</name>
    <dbReference type="NCBI Taxonomy" id="1624"/>
    <lineage>
        <taxon>Bacteria</taxon>
        <taxon>Bacillati</taxon>
        <taxon>Bacillota</taxon>
        <taxon>Bacilli</taxon>
        <taxon>Lactobacillales</taxon>
        <taxon>Lactobacillaceae</taxon>
        <taxon>Ligilactobacillus</taxon>
    </lineage>
</organism>
<evidence type="ECO:0000256" key="20">
    <source>
        <dbReference type="RuleBase" id="RU365063"/>
    </source>
</evidence>
<keyword evidence="14 20" id="KW-0443">Lipid metabolism</keyword>
<evidence type="ECO:0000256" key="6">
    <source>
        <dbReference type="ARBA" id="ARBA00013263"/>
    </source>
</evidence>
<dbReference type="Gene3D" id="3.30.1490.20">
    <property type="entry name" value="ATP-grasp fold, A domain"/>
    <property type="match status" value="1"/>
</dbReference>
<comment type="subunit">
    <text evidence="5 20">Acetyl-CoA carboxylase is a heterohexamer of biotin carboxyl carrier protein, biotin carboxylase and the two subunits of carboxyl transferase in a 2:2 complex.</text>
</comment>
<evidence type="ECO:0000313" key="23">
    <source>
        <dbReference type="EMBL" id="OQQ91263.1"/>
    </source>
</evidence>
<dbReference type="EC" id="6.3.4.14" evidence="6 20"/>
<comment type="cofactor">
    <cofactor evidence="1">
        <name>Mn(2+)</name>
        <dbReference type="ChEBI" id="CHEBI:29035"/>
    </cofactor>
</comment>
<dbReference type="AlphaFoldDB" id="A0A1V9RE66"/>
<dbReference type="Gene3D" id="3.30.470.20">
    <property type="entry name" value="ATP-grasp fold, B domain"/>
    <property type="match status" value="1"/>
</dbReference>
<evidence type="ECO:0000256" key="5">
    <source>
        <dbReference type="ARBA" id="ARBA00011750"/>
    </source>
</evidence>
<keyword evidence="9" id="KW-0479">Metal-binding</keyword>
<dbReference type="PROSITE" id="PS00867">
    <property type="entry name" value="CPSASE_2"/>
    <property type="match status" value="1"/>
</dbReference>
<dbReference type="SUPFAM" id="SSF52440">
    <property type="entry name" value="PreATP-grasp domain"/>
    <property type="match status" value="1"/>
</dbReference>
<evidence type="ECO:0000256" key="18">
    <source>
        <dbReference type="ARBA" id="ARBA00048600"/>
    </source>
</evidence>
<gene>
    <name evidence="23" type="ORF">B6U56_02315</name>
</gene>
<dbReference type="GO" id="GO:0006633">
    <property type="term" value="P:fatty acid biosynthetic process"/>
    <property type="evidence" value="ECO:0007669"/>
    <property type="project" value="UniProtKB-KW"/>
</dbReference>
<keyword evidence="12 19" id="KW-0067">ATP-binding</keyword>
<evidence type="ECO:0000256" key="16">
    <source>
        <dbReference type="ARBA" id="ARBA00023211"/>
    </source>
</evidence>
<evidence type="ECO:0000256" key="1">
    <source>
        <dbReference type="ARBA" id="ARBA00001936"/>
    </source>
</evidence>
<reference evidence="23 24" key="1">
    <citation type="submission" date="2017-03" db="EMBL/GenBank/DDBJ databases">
        <title>Phylogenomics and comparative genomics of Lactobacillus salivarius, a mammalian gut commensal.</title>
        <authorList>
            <person name="Harris H.M."/>
        </authorList>
    </citation>
    <scope>NUCLEOTIDE SEQUENCE [LARGE SCALE GENOMIC DNA]</scope>
    <source>
        <strain evidence="23 24">JCM 1047</strain>
    </source>
</reference>
<evidence type="ECO:0000256" key="17">
    <source>
        <dbReference type="ARBA" id="ARBA00023267"/>
    </source>
</evidence>
<evidence type="ECO:0000256" key="19">
    <source>
        <dbReference type="PROSITE-ProRule" id="PRU00409"/>
    </source>
</evidence>
<dbReference type="Proteomes" id="UP000192575">
    <property type="component" value="Unassembled WGS sequence"/>
</dbReference>
<evidence type="ECO:0000256" key="13">
    <source>
        <dbReference type="ARBA" id="ARBA00022842"/>
    </source>
</evidence>
<dbReference type="InterPro" id="IPR016185">
    <property type="entry name" value="PreATP-grasp_dom_sf"/>
</dbReference>
<dbReference type="EMBL" id="NBEF01000014">
    <property type="protein sequence ID" value="OQQ91263.1"/>
    <property type="molecule type" value="Genomic_DNA"/>
</dbReference>
<keyword evidence="8 20" id="KW-0436">Ligase</keyword>
<dbReference type="InterPro" id="IPR005479">
    <property type="entry name" value="CPAse_ATP-bd"/>
</dbReference>
<evidence type="ECO:0000256" key="2">
    <source>
        <dbReference type="ARBA" id="ARBA00001946"/>
    </source>
</evidence>
<evidence type="ECO:0000256" key="9">
    <source>
        <dbReference type="ARBA" id="ARBA00022723"/>
    </source>
</evidence>
<evidence type="ECO:0000256" key="4">
    <source>
        <dbReference type="ARBA" id="ARBA00004956"/>
    </source>
</evidence>
<comment type="catalytic activity">
    <reaction evidence="18 20">
        <text>N(6)-biotinyl-L-lysyl-[protein] + hydrogencarbonate + ATP = N(6)-carboxybiotinyl-L-lysyl-[protein] + ADP + phosphate + H(+)</text>
        <dbReference type="Rhea" id="RHEA:13501"/>
        <dbReference type="Rhea" id="RHEA-COMP:10505"/>
        <dbReference type="Rhea" id="RHEA-COMP:10506"/>
        <dbReference type="ChEBI" id="CHEBI:15378"/>
        <dbReference type="ChEBI" id="CHEBI:17544"/>
        <dbReference type="ChEBI" id="CHEBI:30616"/>
        <dbReference type="ChEBI" id="CHEBI:43474"/>
        <dbReference type="ChEBI" id="CHEBI:83144"/>
        <dbReference type="ChEBI" id="CHEBI:83145"/>
        <dbReference type="ChEBI" id="CHEBI:456216"/>
        <dbReference type="EC" id="6.3.4.14"/>
    </reaction>
</comment>